<dbReference type="PANTHER" id="PTHR33095:SF14">
    <property type="entry name" value="AR781"/>
    <property type="match status" value="1"/>
</dbReference>
<feature type="region of interest" description="Disordered" evidence="1">
    <location>
        <begin position="340"/>
        <end position="361"/>
    </location>
</feature>
<sequence>MRRNGQQSLQLSHFFPPSYHMLCRFNPHLRYTFQAVPASPTKLPTITQVQKAFARYPIMEIVIPPTTMDFEFNNSNSRPSSLYMSAPSTPKRFGEFYFSAPTSPSRGVSEFYRDEFPMRNESRAGGTRDEAAAEFAFDFCEELERSSLPADELFDGGKIRPFKPPSRLQIGRKAEAYTTPSSPLLLSPKSPRSQGKKTFLGVFSPRRKKDSDTFAMEVENTRRKTEHERGRERSTDISSSNSGHRVSRSLSPFRVSESPWEEQEKTQQNTKQPSLNSKASFSSTAVLSSSSSSSSSKSSSKKWSLKDFLLFRSASEGRATDKKDPFRKFSPALHKRHEDFKNSSFLSPDTSGSVGRSRRGPVSAHELHYTVNKAVSEDLKKKTFLPYKQGILGRLAFNPAVHALANGFGSFTRHEPR</sequence>
<feature type="compositionally biased region" description="Basic and acidic residues" evidence="1">
    <location>
        <begin position="219"/>
        <end position="235"/>
    </location>
</feature>
<dbReference type="Proteomes" id="UP000811609">
    <property type="component" value="Chromosome 15"/>
</dbReference>
<dbReference type="EMBL" id="CM031823">
    <property type="protein sequence ID" value="KAG6626631.1"/>
    <property type="molecule type" value="Genomic_DNA"/>
</dbReference>
<evidence type="ECO:0000256" key="1">
    <source>
        <dbReference type="SAM" id="MobiDB-lite"/>
    </source>
</evidence>
<proteinExistence type="predicted"/>
<protein>
    <submittedName>
        <fullName evidence="2">Uncharacterized protein</fullName>
    </submittedName>
</protein>
<keyword evidence="3" id="KW-1185">Reference proteome</keyword>
<dbReference type="Pfam" id="PF07816">
    <property type="entry name" value="DUF1645"/>
    <property type="match status" value="1"/>
</dbReference>
<name>A0A8T1N9W3_CARIL</name>
<feature type="compositionally biased region" description="Low complexity" evidence="1">
    <location>
        <begin position="180"/>
        <end position="191"/>
    </location>
</feature>
<reference evidence="2" key="1">
    <citation type="submission" date="2020-12" db="EMBL/GenBank/DDBJ databases">
        <title>WGS assembly of Carya illinoinensis cv. Pawnee.</title>
        <authorList>
            <person name="Platts A."/>
            <person name="Shu S."/>
            <person name="Wright S."/>
            <person name="Barry K."/>
            <person name="Edger P."/>
            <person name="Pires J.C."/>
            <person name="Schmutz J."/>
        </authorList>
    </citation>
    <scope>NUCLEOTIDE SEQUENCE</scope>
    <source>
        <tissue evidence="2">Leaf</tissue>
    </source>
</reference>
<dbReference type="PANTHER" id="PTHR33095">
    <property type="entry name" value="OS07G0619500 PROTEIN"/>
    <property type="match status" value="1"/>
</dbReference>
<comment type="caution">
    <text evidence="2">The sequence shown here is derived from an EMBL/GenBank/DDBJ whole genome shotgun (WGS) entry which is preliminary data.</text>
</comment>
<evidence type="ECO:0000313" key="3">
    <source>
        <dbReference type="Proteomes" id="UP000811609"/>
    </source>
</evidence>
<feature type="compositionally biased region" description="Low complexity" evidence="1">
    <location>
        <begin position="266"/>
        <end position="278"/>
    </location>
</feature>
<dbReference type="AlphaFoldDB" id="A0A8T1N9W3"/>
<feature type="compositionally biased region" description="Low complexity" evidence="1">
    <location>
        <begin position="238"/>
        <end position="251"/>
    </location>
</feature>
<evidence type="ECO:0000313" key="2">
    <source>
        <dbReference type="EMBL" id="KAG6626631.1"/>
    </source>
</evidence>
<feature type="compositionally biased region" description="Polar residues" evidence="1">
    <location>
        <begin position="342"/>
        <end position="354"/>
    </location>
</feature>
<organism evidence="2 3">
    <name type="scientific">Carya illinoinensis</name>
    <name type="common">Pecan</name>
    <dbReference type="NCBI Taxonomy" id="32201"/>
    <lineage>
        <taxon>Eukaryota</taxon>
        <taxon>Viridiplantae</taxon>
        <taxon>Streptophyta</taxon>
        <taxon>Embryophyta</taxon>
        <taxon>Tracheophyta</taxon>
        <taxon>Spermatophyta</taxon>
        <taxon>Magnoliopsida</taxon>
        <taxon>eudicotyledons</taxon>
        <taxon>Gunneridae</taxon>
        <taxon>Pentapetalae</taxon>
        <taxon>rosids</taxon>
        <taxon>fabids</taxon>
        <taxon>Fagales</taxon>
        <taxon>Juglandaceae</taxon>
        <taxon>Carya</taxon>
    </lineage>
</organism>
<feature type="region of interest" description="Disordered" evidence="1">
    <location>
        <begin position="154"/>
        <end position="278"/>
    </location>
</feature>
<accession>A0A8T1N9W3</accession>
<dbReference type="InterPro" id="IPR012442">
    <property type="entry name" value="DUF1645_plant"/>
</dbReference>
<gene>
    <name evidence="2" type="ORF">CIPAW_15G063600</name>
</gene>